<dbReference type="AlphaFoldDB" id="F4Q995"/>
<dbReference type="InterPro" id="IPR036865">
    <property type="entry name" value="CRAL-TRIO_dom_sf"/>
</dbReference>
<comment type="similarity">
    <text evidence="1">Belongs to the GDAP2 family.</text>
</comment>
<feature type="region of interest" description="Disordered" evidence="2">
    <location>
        <begin position="324"/>
        <end position="353"/>
    </location>
</feature>
<dbReference type="Proteomes" id="UP000007797">
    <property type="component" value="Unassembled WGS sequence"/>
</dbReference>
<dbReference type="Gene3D" id="3.40.220.10">
    <property type="entry name" value="Leucine Aminopeptidase, subunit E, domain 1"/>
    <property type="match status" value="1"/>
</dbReference>
<dbReference type="PROSITE" id="PS51154">
    <property type="entry name" value="MACRO"/>
    <property type="match status" value="1"/>
</dbReference>
<evidence type="ECO:0000256" key="1">
    <source>
        <dbReference type="ARBA" id="ARBA00008355"/>
    </source>
</evidence>
<evidence type="ECO:0000313" key="4">
    <source>
        <dbReference type="EMBL" id="EGG15264.1"/>
    </source>
</evidence>
<dbReference type="InterPro" id="IPR001251">
    <property type="entry name" value="CRAL-TRIO_dom"/>
</dbReference>
<dbReference type="PANTHER" id="PTHR11106:SF72">
    <property type="entry name" value="GANGLIOSIDE-INDUCED DIFFERENTIATION-ASSOCIATED PROTEIN 2"/>
    <property type="match status" value="1"/>
</dbReference>
<organism evidence="4 5">
    <name type="scientific">Cavenderia fasciculata</name>
    <name type="common">Slime mold</name>
    <name type="synonym">Dictyostelium fasciculatum</name>
    <dbReference type="NCBI Taxonomy" id="261658"/>
    <lineage>
        <taxon>Eukaryota</taxon>
        <taxon>Amoebozoa</taxon>
        <taxon>Evosea</taxon>
        <taxon>Eumycetozoa</taxon>
        <taxon>Dictyostelia</taxon>
        <taxon>Acytosteliales</taxon>
        <taxon>Cavenderiaceae</taxon>
        <taxon>Cavenderia</taxon>
    </lineage>
</organism>
<feature type="compositionally biased region" description="Low complexity" evidence="2">
    <location>
        <begin position="325"/>
        <end position="343"/>
    </location>
</feature>
<evidence type="ECO:0000313" key="5">
    <source>
        <dbReference type="Proteomes" id="UP000007797"/>
    </source>
</evidence>
<dbReference type="Pfam" id="PF13716">
    <property type="entry name" value="CRAL_TRIO_2"/>
    <property type="match status" value="1"/>
</dbReference>
<dbReference type="InterPro" id="IPR043472">
    <property type="entry name" value="Macro_dom-like"/>
</dbReference>
<dbReference type="CDD" id="cd02905">
    <property type="entry name" value="Macro_GDAP2-like"/>
    <property type="match status" value="1"/>
</dbReference>
<dbReference type="STRING" id="1054147.F4Q995"/>
<dbReference type="KEGG" id="dfa:DFA_10098"/>
<reference evidence="5" key="1">
    <citation type="journal article" date="2011" name="Genome Res.">
        <title>Phylogeny-wide analysis of social amoeba genomes highlights ancient origins for complex intercellular communication.</title>
        <authorList>
            <person name="Heidel A.J."/>
            <person name="Lawal H.M."/>
            <person name="Felder M."/>
            <person name="Schilde C."/>
            <person name="Helps N.R."/>
            <person name="Tunggal B."/>
            <person name="Rivero F."/>
            <person name="John U."/>
            <person name="Schleicher M."/>
            <person name="Eichinger L."/>
            <person name="Platzer M."/>
            <person name="Noegel A.A."/>
            <person name="Schaap P."/>
            <person name="Gloeckner G."/>
        </authorList>
    </citation>
    <scope>NUCLEOTIDE SEQUENCE [LARGE SCALE GENOMIC DNA]</scope>
    <source>
        <strain evidence="5">SH3</strain>
    </source>
</reference>
<dbReference type="SUPFAM" id="SSF52087">
    <property type="entry name" value="CRAL/TRIO domain"/>
    <property type="match status" value="1"/>
</dbReference>
<dbReference type="OrthoDB" id="365077at2759"/>
<gene>
    <name evidence="4" type="primary">gdap2</name>
    <name evidence="4" type="ORF">DFA_10098</name>
</gene>
<dbReference type="Pfam" id="PF01661">
    <property type="entry name" value="Macro"/>
    <property type="match status" value="1"/>
</dbReference>
<dbReference type="SMART" id="SM00506">
    <property type="entry name" value="A1pp"/>
    <property type="match status" value="1"/>
</dbReference>
<evidence type="ECO:0000259" key="3">
    <source>
        <dbReference type="PROSITE" id="PS51154"/>
    </source>
</evidence>
<evidence type="ECO:0000256" key="2">
    <source>
        <dbReference type="SAM" id="MobiDB-lite"/>
    </source>
</evidence>
<protein>
    <submittedName>
        <fullName evidence="4">Ganglioside induced differentiation associated protein 2</fullName>
    </submittedName>
</protein>
<proteinExistence type="inferred from homology"/>
<dbReference type="PANTHER" id="PTHR11106">
    <property type="entry name" value="GANGLIOSIDE INDUCED DIFFERENTIATION ASSOCIATED PROTEIN 2-RELATED"/>
    <property type="match status" value="1"/>
</dbReference>
<keyword evidence="5" id="KW-1185">Reference proteome</keyword>
<name>F4Q995_CACFS</name>
<dbReference type="RefSeq" id="XP_004351984.1">
    <property type="nucleotide sequence ID" value="XM_004351932.1"/>
</dbReference>
<dbReference type="Gene3D" id="3.40.525.10">
    <property type="entry name" value="CRAL-TRIO lipid binding domain"/>
    <property type="match status" value="1"/>
</dbReference>
<dbReference type="OMA" id="IHPTFWT"/>
<feature type="domain" description="Macro" evidence="3">
    <location>
        <begin position="88"/>
        <end position="271"/>
    </location>
</feature>
<dbReference type="EMBL" id="GL883026">
    <property type="protein sequence ID" value="EGG15264.1"/>
    <property type="molecule type" value="Genomic_DNA"/>
</dbReference>
<dbReference type="InterPro" id="IPR002589">
    <property type="entry name" value="Macro_dom"/>
</dbReference>
<dbReference type="InterPro" id="IPR035793">
    <property type="entry name" value="Macro_GDAP2"/>
</dbReference>
<dbReference type="GeneID" id="14866993"/>
<accession>F4Q995</accession>
<dbReference type="CDD" id="cd00170">
    <property type="entry name" value="SEC14"/>
    <property type="match status" value="1"/>
</dbReference>
<dbReference type="SUPFAM" id="SSF52949">
    <property type="entry name" value="Macro domain-like"/>
    <property type="match status" value="1"/>
</dbReference>
<sequence length="565" mass="64934">MTEIHKISYENLTSWDKITPFSNSENDEDDIISNNSSSNNSSDEAAIIEKLTIGEQFGNNQYLINGKDTSGLYNTDSIGKMDKVVHETAPFPIDHMINEKIIFWIGDVWRLDTDAIIYPNNTHLSDRDGICGPIFYYGGREIINDIKLQNGSECRIGESIVTGAGKLPARFVIHSNCPTFNPKYLTAAENALNSCYRSSLEIATEHNLKTLGLACIHNDTKHFPPVLGAHIALRTIRRYLERYGQKIDKIVLSLVNIIDIEIYKKILPMYFPRTTDELEFQQRNLPKEHGDKNGELVSEDRKIRIKSLFRNFDDDYIEQEDEINDFNPFSNNNNNNNNYGSSDESSDDSFISKKDDPDVLKKKKKVIVEEIDNPIQSRFKYYLNLSKSDDFSTLENSNFMFKTMDSTTGRPIIVIIGSNLEKKDIHLDLIHAYFIKTLETLYNASTASYQPFSIIYFHSGTSKRPLPEIIWFKTVLEIFEYRYSKYLTTFNVVHPSFFLKASFLVLKAFSIDVMDKLVYHDNLNNLKSTVSKLNLPKAIFASEIKRNDISDYAFVQEDDNWIVVN</sequence>